<evidence type="ECO:0000256" key="4">
    <source>
        <dbReference type="ARBA" id="ARBA00022964"/>
    </source>
</evidence>
<evidence type="ECO:0000256" key="8">
    <source>
        <dbReference type="PIRSR" id="PIRSR605708-2"/>
    </source>
</evidence>
<evidence type="ECO:0000256" key="3">
    <source>
        <dbReference type="ARBA" id="ARBA00022723"/>
    </source>
</evidence>
<dbReference type="GO" id="GO:0046872">
    <property type="term" value="F:metal ion binding"/>
    <property type="evidence" value="ECO:0007669"/>
    <property type="project" value="UniProtKB-KW"/>
</dbReference>
<dbReference type="AlphaFoldDB" id="A0AAU7CH90"/>
<gene>
    <name evidence="10" type="ORF">V5E97_00080</name>
</gene>
<dbReference type="GO" id="GO:0006559">
    <property type="term" value="P:L-phenylalanine catabolic process"/>
    <property type="evidence" value="ECO:0007669"/>
    <property type="project" value="InterPro"/>
</dbReference>
<keyword evidence="5" id="KW-0560">Oxidoreductase</keyword>
<dbReference type="RefSeq" id="WP_406697208.1">
    <property type="nucleotide sequence ID" value="NZ_CP155447.1"/>
</dbReference>
<feature type="binding site" evidence="8">
    <location>
        <position position="340"/>
    </location>
    <ligand>
        <name>Fe cation</name>
        <dbReference type="ChEBI" id="CHEBI:24875"/>
    </ligand>
</feature>
<comment type="cofactor">
    <cofactor evidence="1 8">
        <name>Fe cation</name>
        <dbReference type="ChEBI" id="CHEBI:24875"/>
    </cofactor>
</comment>
<feature type="binding site" evidence="8">
    <location>
        <position position="304"/>
    </location>
    <ligand>
        <name>Fe cation</name>
        <dbReference type="ChEBI" id="CHEBI:24875"/>
    </ligand>
</feature>
<feature type="binding site" evidence="8">
    <location>
        <position position="340"/>
    </location>
    <ligand>
        <name>homogentisate</name>
        <dbReference type="ChEBI" id="CHEBI:16169"/>
    </ligand>
</feature>
<dbReference type="GO" id="GO:0006570">
    <property type="term" value="P:tyrosine metabolic process"/>
    <property type="evidence" value="ECO:0007669"/>
    <property type="project" value="InterPro"/>
</dbReference>
<dbReference type="Gene3D" id="2.60.120.10">
    <property type="entry name" value="Jelly Rolls"/>
    <property type="match status" value="1"/>
</dbReference>
<feature type="binding site" evidence="8">
    <location>
        <position position="310"/>
    </location>
    <ligand>
        <name>Fe cation</name>
        <dbReference type="ChEBI" id="CHEBI:24875"/>
    </ligand>
</feature>
<dbReference type="GO" id="GO:0004411">
    <property type="term" value="F:homogentisate 1,2-dioxygenase activity"/>
    <property type="evidence" value="ECO:0007669"/>
    <property type="project" value="InterPro"/>
</dbReference>
<dbReference type="PANTHER" id="PTHR11056">
    <property type="entry name" value="HOMOGENTISATE 1,2-DIOXYGENASE"/>
    <property type="match status" value="1"/>
</dbReference>
<feature type="active site" description="Proton acceptor" evidence="7">
    <location>
        <position position="267"/>
    </location>
</feature>
<dbReference type="PANTHER" id="PTHR11056:SF0">
    <property type="entry name" value="HOMOGENTISATE 1,2-DIOXYGENASE"/>
    <property type="match status" value="1"/>
</dbReference>
<feature type="domain" description="Homogentisate 1,2-dioxygenase N-terminal" evidence="9">
    <location>
        <begin position="117"/>
        <end position="255"/>
    </location>
</feature>
<organism evidence="10">
    <name type="scientific">Singulisphaera sp. Ch08</name>
    <dbReference type="NCBI Taxonomy" id="3120278"/>
    <lineage>
        <taxon>Bacteria</taxon>
        <taxon>Pseudomonadati</taxon>
        <taxon>Planctomycetota</taxon>
        <taxon>Planctomycetia</taxon>
        <taxon>Isosphaerales</taxon>
        <taxon>Isosphaeraceae</taxon>
        <taxon>Singulisphaera</taxon>
    </lineage>
</organism>
<keyword evidence="4" id="KW-0223">Dioxygenase</keyword>
<keyword evidence="6 8" id="KW-0408">Iron</keyword>
<reference evidence="10" key="1">
    <citation type="submission" date="2024-05" db="EMBL/GenBank/DDBJ databases">
        <title>Planctomycetes of the genus Singulisphaera possess chitinolytic capabilities.</title>
        <authorList>
            <person name="Ivanova A."/>
        </authorList>
    </citation>
    <scope>NUCLEOTIDE SEQUENCE</scope>
    <source>
        <strain evidence="10">Ch08T</strain>
    </source>
</reference>
<evidence type="ECO:0000256" key="1">
    <source>
        <dbReference type="ARBA" id="ARBA00001962"/>
    </source>
</evidence>
<keyword evidence="3 8" id="KW-0479">Metal-binding</keyword>
<sequence>MPPYLRLGSVPRKRHIAHRHEPGFRGEGIAYEEVVTVAGFGRAYSIVYHLRPPTRVRKVEPAGTLPMEIVEEPALRHHHLQSWGIEPTGDPVTGRVPLLENDDVTLARCRPANRQAELYRNAGADEVLFVHRGNGTLHTMFGSLPFRPFDYVVIPRCTTYMLESDPAEPLDLLVIESAGYLMIPPRYVSSDGQIRLGAPYGERDLHGPRLAVPIDREEDTTVLIKDGRRLTRYTLAHHPFDLVGWDGMLYPYTFNADDFEPITGTVHQPPPVQQTFEAPGFVVCTFAPRMLDTHPEAIKVPYAHSNVEADEVLYYVRGRFGSRRGVEEGSLTLHPRGIPHGPHPGTIVASRDQTRTDELAVMVDTARPLSLTRQAAGLDDPKYPYSWLE</sequence>
<name>A0AAU7CH90_9BACT</name>
<protein>
    <submittedName>
        <fullName evidence="10">Homogentisate 1,2-dioxygenase</fullName>
    </submittedName>
</protein>
<evidence type="ECO:0000313" key="10">
    <source>
        <dbReference type="EMBL" id="XBH04445.1"/>
    </source>
</evidence>
<evidence type="ECO:0000259" key="9">
    <source>
        <dbReference type="Pfam" id="PF20510"/>
    </source>
</evidence>
<dbReference type="InterPro" id="IPR005708">
    <property type="entry name" value="Homogentis_dOase"/>
</dbReference>
<dbReference type="InterPro" id="IPR046452">
    <property type="entry name" value="HgmA_N"/>
</dbReference>
<accession>A0AAU7CH90</accession>
<evidence type="ECO:0000256" key="7">
    <source>
        <dbReference type="PIRSR" id="PIRSR605708-1"/>
    </source>
</evidence>
<proteinExistence type="inferred from homology"/>
<dbReference type="Pfam" id="PF20510">
    <property type="entry name" value="HgmA_N"/>
    <property type="match status" value="1"/>
</dbReference>
<comment type="similarity">
    <text evidence="2">Belongs to the homogentisate dioxygenase family.</text>
</comment>
<evidence type="ECO:0000256" key="5">
    <source>
        <dbReference type="ARBA" id="ARBA00023002"/>
    </source>
</evidence>
<evidence type="ECO:0000256" key="2">
    <source>
        <dbReference type="ARBA" id="ARBA00007757"/>
    </source>
</evidence>
<evidence type="ECO:0000256" key="6">
    <source>
        <dbReference type="ARBA" id="ARBA00023004"/>
    </source>
</evidence>
<dbReference type="InterPro" id="IPR014710">
    <property type="entry name" value="RmlC-like_jellyroll"/>
</dbReference>
<dbReference type="GO" id="GO:0005737">
    <property type="term" value="C:cytoplasm"/>
    <property type="evidence" value="ECO:0007669"/>
    <property type="project" value="TreeGrafter"/>
</dbReference>
<dbReference type="EMBL" id="CP155447">
    <property type="protein sequence ID" value="XBH04445.1"/>
    <property type="molecule type" value="Genomic_DNA"/>
</dbReference>
<dbReference type="InterPro" id="IPR011051">
    <property type="entry name" value="RmlC_Cupin_sf"/>
</dbReference>
<dbReference type="SUPFAM" id="SSF51182">
    <property type="entry name" value="RmlC-like cupins"/>
    <property type="match status" value="1"/>
</dbReference>